<dbReference type="Pfam" id="PF12796">
    <property type="entry name" value="Ank_2"/>
    <property type="match status" value="1"/>
</dbReference>
<evidence type="ECO:0000256" key="2">
    <source>
        <dbReference type="ARBA" id="ARBA00023043"/>
    </source>
</evidence>
<dbReference type="InterPro" id="IPR002110">
    <property type="entry name" value="Ankyrin_rpt"/>
</dbReference>
<organism evidence="4 5">
    <name type="scientific">Blastopirellula sediminis</name>
    <dbReference type="NCBI Taxonomy" id="2894196"/>
    <lineage>
        <taxon>Bacteria</taxon>
        <taxon>Pseudomonadati</taxon>
        <taxon>Planctomycetota</taxon>
        <taxon>Planctomycetia</taxon>
        <taxon>Pirellulales</taxon>
        <taxon>Pirellulaceae</taxon>
        <taxon>Blastopirellula</taxon>
    </lineage>
</organism>
<dbReference type="PANTHER" id="PTHR24198:SF165">
    <property type="entry name" value="ANKYRIN REPEAT-CONTAINING PROTEIN-RELATED"/>
    <property type="match status" value="1"/>
</dbReference>
<dbReference type="RefSeq" id="WP_230220673.1">
    <property type="nucleotide sequence ID" value="NZ_JAJKFT010000010.1"/>
</dbReference>
<dbReference type="GO" id="GO:0005737">
    <property type="term" value="C:cytoplasm"/>
    <property type="evidence" value="ECO:0007669"/>
    <property type="project" value="TreeGrafter"/>
</dbReference>
<accession>A0A9X1SHA5</accession>
<proteinExistence type="predicted"/>
<sequence length="326" mass="34636">MLKLTDAAKQGKAQIVIDAIHSGVAVDLQQLLRKVFQDFHTIRKGPGHQELAEYLLAAGAQPERELVYEAARGGHANLITLLLDRGLERDLFVAAALGETKEVELHLSSIHECDSQGMTPLHYGCGSSVWRGSPDGQQRQAETTSRLLQGGADPNATSAYCGLVDVTPLFCVAWTGGHIEIANQLLTAGAKITPNVFFAAVGHFQRHGDGNYEIAALLLKHGFDINAGEERMALHAFAAHEDARGVAWLLDHGADVDARDADGNTPLIAAAKRNSGVKVIQQLIDAGADLAAVNNAGLDALHAAQIAGKSKTTTLLQQAITSREAT</sequence>
<dbReference type="Gene3D" id="1.25.40.20">
    <property type="entry name" value="Ankyrin repeat-containing domain"/>
    <property type="match status" value="2"/>
</dbReference>
<dbReference type="Proteomes" id="UP001139103">
    <property type="component" value="Unassembled WGS sequence"/>
</dbReference>
<evidence type="ECO:0000313" key="5">
    <source>
        <dbReference type="Proteomes" id="UP001139103"/>
    </source>
</evidence>
<dbReference type="SMART" id="SM00248">
    <property type="entry name" value="ANK"/>
    <property type="match status" value="6"/>
</dbReference>
<gene>
    <name evidence="4" type="ORF">LOC68_16290</name>
</gene>
<evidence type="ECO:0000256" key="3">
    <source>
        <dbReference type="PROSITE-ProRule" id="PRU00023"/>
    </source>
</evidence>
<name>A0A9X1SHA5_9BACT</name>
<comment type="caution">
    <text evidence="4">The sequence shown here is derived from an EMBL/GenBank/DDBJ whole genome shotgun (WGS) entry which is preliminary data.</text>
</comment>
<feature type="repeat" description="ANK" evidence="3">
    <location>
        <begin position="262"/>
        <end position="295"/>
    </location>
</feature>
<reference evidence="4" key="1">
    <citation type="submission" date="2021-11" db="EMBL/GenBank/DDBJ databases">
        <title>Genome sequence.</title>
        <authorList>
            <person name="Sun Q."/>
        </authorList>
    </citation>
    <scope>NUCLEOTIDE SEQUENCE</scope>
    <source>
        <strain evidence="4">JC732</strain>
    </source>
</reference>
<dbReference type="SUPFAM" id="SSF48403">
    <property type="entry name" value="Ankyrin repeat"/>
    <property type="match status" value="2"/>
</dbReference>
<dbReference type="InterPro" id="IPR036770">
    <property type="entry name" value="Ankyrin_rpt-contain_sf"/>
</dbReference>
<evidence type="ECO:0000256" key="1">
    <source>
        <dbReference type="ARBA" id="ARBA00022737"/>
    </source>
</evidence>
<dbReference type="Pfam" id="PF00023">
    <property type="entry name" value="Ank"/>
    <property type="match status" value="1"/>
</dbReference>
<keyword evidence="2 3" id="KW-0040">ANK repeat</keyword>
<keyword evidence="1" id="KW-0677">Repeat</keyword>
<protein>
    <submittedName>
        <fullName evidence="4">Ankyrin repeat domain-containing protein</fullName>
    </submittedName>
</protein>
<dbReference type="PANTHER" id="PTHR24198">
    <property type="entry name" value="ANKYRIN REPEAT AND PROTEIN KINASE DOMAIN-CONTAINING PROTEIN"/>
    <property type="match status" value="1"/>
</dbReference>
<dbReference type="PROSITE" id="PS50297">
    <property type="entry name" value="ANK_REP_REGION"/>
    <property type="match status" value="1"/>
</dbReference>
<dbReference type="PROSITE" id="PS50088">
    <property type="entry name" value="ANK_REPEAT"/>
    <property type="match status" value="2"/>
</dbReference>
<evidence type="ECO:0000313" key="4">
    <source>
        <dbReference type="EMBL" id="MCC9629952.1"/>
    </source>
</evidence>
<keyword evidence="5" id="KW-1185">Reference proteome</keyword>
<dbReference type="AlphaFoldDB" id="A0A9X1SHA5"/>
<feature type="repeat" description="ANK" evidence="3">
    <location>
        <begin position="229"/>
        <end position="261"/>
    </location>
</feature>
<dbReference type="EMBL" id="JAJKFT010000010">
    <property type="protein sequence ID" value="MCC9629952.1"/>
    <property type="molecule type" value="Genomic_DNA"/>
</dbReference>